<sequence length="91" mass="10214">MSDDLPSSWVDLLRRAEDQPDGVLSLIDADGDPSIEQIAERLTDRGFFKVVSARRYQLTEAGRAVLAGLPGLKRRKAASESGWLSRLFRRR</sequence>
<protein>
    <recommendedName>
        <fullName evidence="3">MarR family transcriptional regulator</fullName>
    </recommendedName>
</protein>
<dbReference type="STRING" id="1208324.P73_0951"/>
<name>A0A0B5DY80_9RHOB</name>
<evidence type="ECO:0000313" key="1">
    <source>
        <dbReference type="EMBL" id="AJE45666.1"/>
    </source>
</evidence>
<proteinExistence type="predicted"/>
<evidence type="ECO:0008006" key="3">
    <source>
        <dbReference type="Google" id="ProtNLM"/>
    </source>
</evidence>
<accession>A0A0B5DY80</accession>
<dbReference type="HOGENOM" id="CLU_2467002_0_0_5"/>
<dbReference type="Proteomes" id="UP000031521">
    <property type="component" value="Chromosome"/>
</dbReference>
<dbReference type="KEGG" id="cid:P73_0951"/>
<dbReference type="RefSeq" id="WP_043868700.1">
    <property type="nucleotide sequence ID" value="NZ_CP004393.1"/>
</dbReference>
<gene>
    <name evidence="1" type="ORF">P73_0951</name>
</gene>
<dbReference type="OrthoDB" id="7868465at2"/>
<dbReference type="EMBL" id="CP004393">
    <property type="protein sequence ID" value="AJE45666.1"/>
    <property type="molecule type" value="Genomic_DNA"/>
</dbReference>
<organism evidence="1 2">
    <name type="scientific">Celeribacter indicus</name>
    <dbReference type="NCBI Taxonomy" id="1208324"/>
    <lineage>
        <taxon>Bacteria</taxon>
        <taxon>Pseudomonadati</taxon>
        <taxon>Pseudomonadota</taxon>
        <taxon>Alphaproteobacteria</taxon>
        <taxon>Rhodobacterales</taxon>
        <taxon>Roseobacteraceae</taxon>
        <taxon>Celeribacter</taxon>
    </lineage>
</organism>
<keyword evidence="2" id="KW-1185">Reference proteome</keyword>
<evidence type="ECO:0000313" key="2">
    <source>
        <dbReference type="Proteomes" id="UP000031521"/>
    </source>
</evidence>
<dbReference type="AlphaFoldDB" id="A0A0B5DY80"/>
<reference evidence="1 2" key="1">
    <citation type="journal article" date="2014" name="Int. J. Syst. Evol. Microbiol.">
        <title>Celeribacter indicus sp. nov., a polycyclic aromatic hydrocarbon-degrading bacterium from deep-sea sediment and reclassification of Huaishuia halophila as Celeribacter halophilus comb. nov.</title>
        <authorList>
            <person name="Lai Q."/>
            <person name="Cao J."/>
            <person name="Yuan J."/>
            <person name="Li F."/>
            <person name="Shao Z."/>
        </authorList>
    </citation>
    <scope>NUCLEOTIDE SEQUENCE [LARGE SCALE GENOMIC DNA]</scope>
    <source>
        <strain evidence="1">P73</strain>
    </source>
</reference>